<evidence type="ECO:0000313" key="8">
    <source>
        <dbReference type="Proteomes" id="UP000474630"/>
    </source>
</evidence>
<dbReference type="Gene3D" id="3.20.20.80">
    <property type="entry name" value="Glycosidases"/>
    <property type="match status" value="1"/>
</dbReference>
<name>A0A6C0RFJ2_9BACT</name>
<dbReference type="RefSeq" id="WP_163347080.1">
    <property type="nucleotide sequence ID" value="NZ_CP048409.1"/>
</dbReference>
<accession>A0A6C0RFJ2</accession>
<dbReference type="InterPro" id="IPR011683">
    <property type="entry name" value="Glyco_hydro_53"/>
</dbReference>
<evidence type="ECO:0000256" key="2">
    <source>
        <dbReference type="ARBA" id="ARBA00010687"/>
    </source>
</evidence>
<evidence type="ECO:0000256" key="1">
    <source>
        <dbReference type="ARBA" id="ARBA00001695"/>
    </source>
</evidence>
<evidence type="ECO:0000256" key="5">
    <source>
        <dbReference type="ARBA" id="ARBA00023295"/>
    </source>
</evidence>
<dbReference type="InterPro" id="IPR017853">
    <property type="entry name" value="GH"/>
</dbReference>
<dbReference type="EMBL" id="CP048409">
    <property type="protein sequence ID" value="QIA08736.1"/>
    <property type="molecule type" value="Genomic_DNA"/>
</dbReference>
<comment type="catalytic activity">
    <reaction evidence="1 6">
        <text>The enzyme specifically hydrolyzes (1-&gt;4)-beta-D-galactosidic linkages in type I arabinogalactans.</text>
        <dbReference type="EC" id="3.2.1.89"/>
    </reaction>
</comment>
<dbReference type="GO" id="GO:0031218">
    <property type="term" value="F:arabinogalactan endo-1,4-beta-galactosidase activity"/>
    <property type="evidence" value="ECO:0007669"/>
    <property type="project" value="UniProtKB-EC"/>
</dbReference>
<dbReference type="SUPFAM" id="SSF51445">
    <property type="entry name" value="(Trans)glycosidases"/>
    <property type="match status" value="1"/>
</dbReference>
<keyword evidence="4 6" id="KW-0378">Hydrolase</keyword>
<evidence type="ECO:0000313" key="7">
    <source>
        <dbReference type="EMBL" id="QIA08736.1"/>
    </source>
</evidence>
<dbReference type="GO" id="GO:0045490">
    <property type="term" value="P:pectin catabolic process"/>
    <property type="evidence" value="ECO:0007669"/>
    <property type="project" value="TreeGrafter"/>
</dbReference>
<evidence type="ECO:0000256" key="3">
    <source>
        <dbReference type="ARBA" id="ARBA00012556"/>
    </source>
</evidence>
<gene>
    <name evidence="7" type="ORF">G0Q07_13855</name>
</gene>
<proteinExistence type="inferred from homology"/>
<dbReference type="AlphaFoldDB" id="A0A6C0RFJ2"/>
<organism evidence="7 8">
    <name type="scientific">Draconibacterium halophilum</name>
    <dbReference type="NCBI Taxonomy" id="2706887"/>
    <lineage>
        <taxon>Bacteria</taxon>
        <taxon>Pseudomonadati</taxon>
        <taxon>Bacteroidota</taxon>
        <taxon>Bacteroidia</taxon>
        <taxon>Marinilabiliales</taxon>
        <taxon>Prolixibacteraceae</taxon>
        <taxon>Draconibacterium</taxon>
    </lineage>
</organism>
<sequence length="352" mass="40540">MQTNKSNRFQAIFFLALFLIFSSFSGKSQDYAVGADLSFLKQAEDNGFEFKENGAVKPGIEIFKNHGYNWVRLRLFHTPTRLPNNLQYTIATAQMAKENGFKFLLDYHYSDTWADPAKQYLPKAWEGLSHEVLVDSVYEYTKNTMIAFRKAGVFPDMVQVGNEISNGMLWPDGKLPDNWDNLAELIQAGINGVYASCGNNPCPQVMIHIDKGGDKEFTKYWFDKLLSYEVDFDIMGQSFYPWWHGSILDLRETLNFMAREYKKFIMVVEAAYNFAPAEYIDKPAPFPESPEGQRQFLEEVNRVVLDVPNGLGVGIFWWEPAVENKGFGYRTYFDAEGNVQPVIEVFDRFTRH</sequence>
<dbReference type="PANTHER" id="PTHR34983:SF1">
    <property type="entry name" value="ARABINOGALACTAN ENDO-BETA-1,4-GALACTANASE A"/>
    <property type="match status" value="1"/>
</dbReference>
<dbReference type="GO" id="GO:0015926">
    <property type="term" value="F:glucosidase activity"/>
    <property type="evidence" value="ECO:0007669"/>
    <property type="project" value="InterPro"/>
</dbReference>
<reference evidence="7 8" key="1">
    <citation type="submission" date="2020-02" db="EMBL/GenBank/DDBJ databases">
        <title>Genome sequencing for Draconibacterium sp. strain M1.</title>
        <authorList>
            <person name="Park S.-J."/>
        </authorList>
    </citation>
    <scope>NUCLEOTIDE SEQUENCE [LARGE SCALE GENOMIC DNA]</scope>
    <source>
        <strain evidence="7 8">M1</strain>
    </source>
</reference>
<keyword evidence="8" id="KW-1185">Reference proteome</keyword>
<dbReference type="Proteomes" id="UP000474630">
    <property type="component" value="Chromosome"/>
</dbReference>
<evidence type="ECO:0000256" key="6">
    <source>
        <dbReference type="RuleBase" id="RU361192"/>
    </source>
</evidence>
<evidence type="ECO:0000256" key="4">
    <source>
        <dbReference type="ARBA" id="ARBA00022801"/>
    </source>
</evidence>
<dbReference type="EC" id="3.2.1.89" evidence="3 6"/>
<dbReference type="PANTHER" id="PTHR34983">
    <property type="entry name" value="ARABINOGALACTAN ENDO-BETA-1,4-GALACTANASE A"/>
    <property type="match status" value="1"/>
</dbReference>
<keyword evidence="5 6" id="KW-0326">Glycosidase</keyword>
<dbReference type="Pfam" id="PF07745">
    <property type="entry name" value="Glyco_hydro_53"/>
    <property type="match status" value="1"/>
</dbReference>
<dbReference type="KEGG" id="drc:G0Q07_13855"/>
<comment type="similarity">
    <text evidence="2 6">Belongs to the glycosyl hydrolase 53 family.</text>
</comment>
<protein>
    <recommendedName>
        <fullName evidence="3 6">Arabinogalactan endo-beta-1,4-galactanase</fullName>
        <ecNumber evidence="3 6">3.2.1.89</ecNumber>
    </recommendedName>
</protein>